<accession>A0AAD9R522</accession>
<evidence type="ECO:0000259" key="10">
    <source>
        <dbReference type="Pfam" id="PF07885"/>
    </source>
</evidence>
<keyword evidence="2 8" id="KW-0813">Transport</keyword>
<dbReference type="GO" id="GO:0005886">
    <property type="term" value="C:plasma membrane"/>
    <property type="evidence" value="ECO:0007669"/>
    <property type="project" value="TreeGrafter"/>
</dbReference>
<keyword evidence="3 8" id="KW-0812">Transmembrane</keyword>
<dbReference type="PRINTS" id="PR01333">
    <property type="entry name" value="2POREKCHANEL"/>
</dbReference>
<keyword evidence="12" id="KW-1185">Reference proteome</keyword>
<comment type="caution">
    <text evidence="11">The sequence shown here is derived from an EMBL/GenBank/DDBJ whole genome shotgun (WGS) entry which is preliminary data.</text>
</comment>
<feature type="domain" description="Potassium channel" evidence="10">
    <location>
        <begin position="25"/>
        <end position="69"/>
    </location>
</feature>
<keyword evidence="7 8" id="KW-0407">Ion channel</keyword>
<name>A0AAD9R522_ACRCE</name>
<keyword evidence="6 9" id="KW-0472">Membrane</keyword>
<evidence type="ECO:0000256" key="4">
    <source>
        <dbReference type="ARBA" id="ARBA00022989"/>
    </source>
</evidence>
<gene>
    <name evidence="11" type="ORF">P5673_001910</name>
</gene>
<dbReference type="PANTHER" id="PTHR11003:SF345">
    <property type="entry name" value="TWIK FAMILY OF POTASSIUM CHANNELS PROTEIN 18"/>
    <property type="match status" value="1"/>
</dbReference>
<feature type="domain" description="Potassium channel" evidence="10">
    <location>
        <begin position="379"/>
        <end position="415"/>
    </location>
</feature>
<dbReference type="PANTHER" id="PTHR11003">
    <property type="entry name" value="POTASSIUM CHANNEL, SUBFAMILY K"/>
    <property type="match status" value="1"/>
</dbReference>
<evidence type="ECO:0000256" key="5">
    <source>
        <dbReference type="ARBA" id="ARBA00023065"/>
    </source>
</evidence>
<feature type="domain" description="Potassium channel" evidence="10">
    <location>
        <begin position="270"/>
        <end position="336"/>
    </location>
</feature>
<keyword evidence="5 8" id="KW-0406">Ion transport</keyword>
<dbReference type="AlphaFoldDB" id="A0AAD9R522"/>
<feature type="non-terminal residue" evidence="11">
    <location>
        <position position="1"/>
    </location>
</feature>
<evidence type="ECO:0000256" key="6">
    <source>
        <dbReference type="ARBA" id="ARBA00023136"/>
    </source>
</evidence>
<organism evidence="11 12">
    <name type="scientific">Acropora cervicornis</name>
    <name type="common">Staghorn coral</name>
    <dbReference type="NCBI Taxonomy" id="6130"/>
    <lineage>
        <taxon>Eukaryota</taxon>
        <taxon>Metazoa</taxon>
        <taxon>Cnidaria</taxon>
        <taxon>Anthozoa</taxon>
        <taxon>Hexacorallia</taxon>
        <taxon>Scleractinia</taxon>
        <taxon>Astrocoeniina</taxon>
        <taxon>Acroporidae</taxon>
        <taxon>Acropora</taxon>
    </lineage>
</organism>
<keyword evidence="4 9" id="KW-1133">Transmembrane helix</keyword>
<dbReference type="InterPro" id="IPR003280">
    <property type="entry name" value="2pore_dom_K_chnl"/>
</dbReference>
<evidence type="ECO:0000256" key="2">
    <source>
        <dbReference type="ARBA" id="ARBA00022448"/>
    </source>
</evidence>
<comment type="subcellular location">
    <subcellularLocation>
        <location evidence="1">Membrane</location>
        <topology evidence="1">Multi-pass membrane protein</topology>
    </subcellularLocation>
</comment>
<evidence type="ECO:0000256" key="7">
    <source>
        <dbReference type="ARBA" id="ARBA00023303"/>
    </source>
</evidence>
<dbReference type="SUPFAM" id="SSF81324">
    <property type="entry name" value="Voltage-gated potassium channels"/>
    <property type="match status" value="4"/>
</dbReference>
<sequence length="538" mass="60700">MTLDEFNDFSLMAYEALGDPDPASFVLQAITTVGYGNITPRTPAGQLLCIVVSLFGIPLTLVILKSIGEGIVYTVNYAVVKFERKILRRPEPRNLQLKIVVVIFVLMSMQIITNGLIGRTVEGWTIVEGIYFGFVTSTTIGFGDYMPSPLRSGIPLPLTARLILHFGIIFLFVLILDFVCNSAVAAVEEWKSQPPQCLGCERVKMDPLCKTYLIRVLAFLIFGAVVPWLFVLVEDSRENTIEAKYQVLESLHVSMISKYNMTIEEFINFSTSAHDVLSEADPRWGYFVALEFLLQAVTTVGYGNITPRTPVGQLLCIVVSLFGIPLTLLLIKSIGESNVKVINKIVVKFERKFLHRPQPENLQTKSAVILFFIMLFRMMTQGCILMYLEGWTFVEGIYFWFITYTTIGFGDYVPTEYHLDSRNVDIQQFFLNETVNEGNELHPGIIITEVVYTSIFLFDLCVVASVVNSIAAATEEWKKADSLCSLLVMRRNMIRDHRQNRVEILSSSQGETNKAYSGTESFRLQEENTTTNRAIDCE</sequence>
<dbReference type="GO" id="GO:0030322">
    <property type="term" value="P:stabilization of membrane potential"/>
    <property type="evidence" value="ECO:0007669"/>
    <property type="project" value="TreeGrafter"/>
</dbReference>
<evidence type="ECO:0000313" key="11">
    <source>
        <dbReference type="EMBL" id="KAK2572901.1"/>
    </source>
</evidence>
<evidence type="ECO:0000313" key="12">
    <source>
        <dbReference type="Proteomes" id="UP001249851"/>
    </source>
</evidence>
<feature type="transmembrane region" description="Helical" evidence="9">
    <location>
        <begin position="393"/>
        <end position="413"/>
    </location>
</feature>
<feature type="transmembrane region" description="Helical" evidence="9">
    <location>
        <begin position="212"/>
        <end position="233"/>
    </location>
</feature>
<evidence type="ECO:0000256" key="3">
    <source>
        <dbReference type="ARBA" id="ARBA00022692"/>
    </source>
</evidence>
<dbReference type="Gene3D" id="1.10.287.70">
    <property type="match status" value="2"/>
</dbReference>
<feature type="transmembrane region" description="Helical" evidence="9">
    <location>
        <begin position="311"/>
        <end position="331"/>
    </location>
</feature>
<feature type="transmembrane region" description="Helical" evidence="9">
    <location>
        <begin position="123"/>
        <end position="142"/>
    </location>
</feature>
<reference evidence="11" key="1">
    <citation type="journal article" date="2023" name="G3 (Bethesda)">
        <title>Whole genome assembly and annotation of the endangered Caribbean coral Acropora cervicornis.</title>
        <authorList>
            <person name="Selwyn J.D."/>
            <person name="Vollmer S.V."/>
        </authorList>
    </citation>
    <scope>NUCLEOTIDE SEQUENCE</scope>
    <source>
        <strain evidence="11">K2</strain>
    </source>
</reference>
<evidence type="ECO:0000256" key="1">
    <source>
        <dbReference type="ARBA" id="ARBA00004141"/>
    </source>
</evidence>
<dbReference type="EMBL" id="JARQWQ010000003">
    <property type="protein sequence ID" value="KAK2572901.1"/>
    <property type="molecule type" value="Genomic_DNA"/>
</dbReference>
<feature type="domain" description="Potassium channel" evidence="10">
    <location>
        <begin position="109"/>
        <end position="164"/>
    </location>
</feature>
<dbReference type="Proteomes" id="UP001249851">
    <property type="component" value="Unassembled WGS sequence"/>
</dbReference>
<evidence type="ECO:0000256" key="8">
    <source>
        <dbReference type="RuleBase" id="RU003857"/>
    </source>
</evidence>
<protein>
    <submittedName>
        <fullName evidence="11">Two pore potassium channel protein sup-9</fullName>
    </submittedName>
</protein>
<dbReference type="InterPro" id="IPR013099">
    <property type="entry name" value="K_chnl_dom"/>
</dbReference>
<reference evidence="11" key="2">
    <citation type="journal article" date="2023" name="Science">
        <title>Genomic signatures of disease resistance in endangered staghorn corals.</title>
        <authorList>
            <person name="Vollmer S.V."/>
            <person name="Selwyn J.D."/>
            <person name="Despard B.A."/>
            <person name="Roesel C.L."/>
        </authorList>
    </citation>
    <scope>NUCLEOTIDE SEQUENCE</scope>
    <source>
        <strain evidence="11">K2</strain>
    </source>
</reference>
<proteinExistence type="inferred from homology"/>
<dbReference type="Pfam" id="PF07885">
    <property type="entry name" value="Ion_trans_2"/>
    <property type="match status" value="4"/>
</dbReference>
<dbReference type="GO" id="GO:0022841">
    <property type="term" value="F:potassium ion leak channel activity"/>
    <property type="evidence" value="ECO:0007669"/>
    <property type="project" value="TreeGrafter"/>
</dbReference>
<dbReference type="GO" id="GO:0015271">
    <property type="term" value="F:outward rectifier potassium channel activity"/>
    <property type="evidence" value="ECO:0007669"/>
    <property type="project" value="TreeGrafter"/>
</dbReference>
<feature type="transmembrane region" description="Helical" evidence="9">
    <location>
        <begin position="162"/>
        <end position="184"/>
    </location>
</feature>
<feature type="transmembrane region" description="Helical" evidence="9">
    <location>
        <begin position="44"/>
        <end position="64"/>
    </location>
</feature>
<evidence type="ECO:0000256" key="9">
    <source>
        <dbReference type="SAM" id="Phobius"/>
    </source>
</evidence>
<feature type="transmembrane region" description="Helical" evidence="9">
    <location>
        <begin position="95"/>
        <end position="117"/>
    </location>
</feature>
<comment type="similarity">
    <text evidence="8">Belongs to the two pore domain potassium channel (TC 1.A.1.8) family.</text>
</comment>